<dbReference type="PROSITE" id="PS51767">
    <property type="entry name" value="PEPTIDASE_A1"/>
    <property type="match status" value="1"/>
</dbReference>
<evidence type="ECO:0000313" key="3">
    <source>
        <dbReference type="EMBL" id="CAD5223867.1"/>
    </source>
</evidence>
<sequence length="151" mass="17294">MKFFQLLLLNVVVLADFSLHYKTDSIDPSFVTYTLGNDKTEFKAYIDLQRPYSFVYSFNCIEKESCDHNDHKVTYDPTKSGGKPLDKQFIDNKYNDFYYYEGEYYNDTMHIGNQDFNLEFGLVEYGEGGFSKLDGVLGLGIGESGTDSVVN</sequence>
<reference evidence="3" key="1">
    <citation type="submission" date="2020-09" db="EMBL/GenBank/DDBJ databases">
        <authorList>
            <person name="Kikuchi T."/>
        </authorList>
    </citation>
    <scope>NUCLEOTIDE SEQUENCE</scope>
    <source>
        <strain evidence="3">SH1</strain>
    </source>
</reference>
<evidence type="ECO:0000313" key="4">
    <source>
        <dbReference type="Proteomes" id="UP000614601"/>
    </source>
</evidence>
<keyword evidence="1" id="KW-0732">Signal</keyword>
<dbReference type="AlphaFoldDB" id="A0A811L6Y3"/>
<gene>
    <name evidence="3" type="ORF">BOKJ2_LOCUS10637</name>
</gene>
<feature type="chain" id="PRO_5035681905" description="Peptidase A1 domain-containing protein" evidence="1">
    <location>
        <begin position="16"/>
        <end position="151"/>
    </location>
</feature>
<dbReference type="InterPro" id="IPR021109">
    <property type="entry name" value="Peptidase_aspartic_dom_sf"/>
</dbReference>
<feature type="domain" description="Peptidase A1" evidence="2">
    <location>
        <begin position="29"/>
        <end position="151"/>
    </location>
</feature>
<dbReference type="Gene3D" id="2.40.70.10">
    <property type="entry name" value="Acid Proteases"/>
    <property type="match status" value="1"/>
</dbReference>
<dbReference type="SUPFAM" id="SSF50630">
    <property type="entry name" value="Acid proteases"/>
    <property type="match status" value="1"/>
</dbReference>
<dbReference type="Proteomes" id="UP000614601">
    <property type="component" value="Unassembled WGS sequence"/>
</dbReference>
<dbReference type="InterPro" id="IPR033121">
    <property type="entry name" value="PEPTIDASE_A1"/>
</dbReference>
<dbReference type="Proteomes" id="UP000783686">
    <property type="component" value="Unassembled WGS sequence"/>
</dbReference>
<dbReference type="EMBL" id="CAJFCW020000005">
    <property type="protein sequence ID" value="CAG9119028.1"/>
    <property type="molecule type" value="Genomic_DNA"/>
</dbReference>
<keyword evidence="4" id="KW-1185">Reference proteome</keyword>
<name>A0A811L6Y3_9BILA</name>
<feature type="signal peptide" evidence="1">
    <location>
        <begin position="1"/>
        <end position="15"/>
    </location>
</feature>
<evidence type="ECO:0000256" key="1">
    <source>
        <dbReference type="SAM" id="SignalP"/>
    </source>
</evidence>
<organism evidence="3 4">
    <name type="scientific">Bursaphelenchus okinawaensis</name>
    <dbReference type="NCBI Taxonomy" id="465554"/>
    <lineage>
        <taxon>Eukaryota</taxon>
        <taxon>Metazoa</taxon>
        <taxon>Ecdysozoa</taxon>
        <taxon>Nematoda</taxon>
        <taxon>Chromadorea</taxon>
        <taxon>Rhabditida</taxon>
        <taxon>Tylenchina</taxon>
        <taxon>Tylenchomorpha</taxon>
        <taxon>Aphelenchoidea</taxon>
        <taxon>Aphelenchoididae</taxon>
        <taxon>Bursaphelenchus</taxon>
    </lineage>
</organism>
<proteinExistence type="predicted"/>
<evidence type="ECO:0000259" key="2">
    <source>
        <dbReference type="PROSITE" id="PS51767"/>
    </source>
</evidence>
<dbReference type="EMBL" id="CAJFDH010000005">
    <property type="protein sequence ID" value="CAD5223867.1"/>
    <property type="molecule type" value="Genomic_DNA"/>
</dbReference>
<accession>A0A811L6Y3</accession>
<dbReference type="Pfam" id="PF00026">
    <property type="entry name" value="Asp"/>
    <property type="match status" value="1"/>
</dbReference>
<comment type="caution">
    <text evidence="3">The sequence shown here is derived from an EMBL/GenBank/DDBJ whole genome shotgun (WGS) entry which is preliminary data.</text>
</comment>
<protein>
    <recommendedName>
        <fullName evidence="2">Peptidase A1 domain-containing protein</fullName>
    </recommendedName>
</protein>